<organism evidence="1 2">
    <name type="scientific">Hanamia caeni</name>
    <dbReference type="NCBI Taxonomy" id="2294116"/>
    <lineage>
        <taxon>Bacteria</taxon>
        <taxon>Pseudomonadati</taxon>
        <taxon>Bacteroidota</taxon>
        <taxon>Chitinophagia</taxon>
        <taxon>Chitinophagales</taxon>
        <taxon>Chitinophagaceae</taxon>
        <taxon>Hanamia</taxon>
    </lineage>
</organism>
<dbReference type="EMBL" id="RJJR01000001">
    <property type="protein sequence ID" value="RNI39998.1"/>
    <property type="molecule type" value="Genomic_DNA"/>
</dbReference>
<evidence type="ECO:0000313" key="2">
    <source>
        <dbReference type="Proteomes" id="UP000267223"/>
    </source>
</evidence>
<dbReference type="AlphaFoldDB" id="A0A3M9NSG3"/>
<comment type="caution">
    <text evidence="1">The sequence shown here is derived from an EMBL/GenBank/DDBJ whole genome shotgun (WGS) entry which is preliminary data.</text>
</comment>
<sequence>MQTHHPKKTSRIFYSGSTEINISTTDEYITNVKEHIPNRKQIINSALDETFVVTWYHNQRQAIIDKYKLLT</sequence>
<dbReference type="Proteomes" id="UP000267223">
    <property type="component" value="Unassembled WGS sequence"/>
</dbReference>
<proteinExistence type="predicted"/>
<evidence type="ECO:0000313" key="1">
    <source>
        <dbReference type="EMBL" id="RNI39998.1"/>
    </source>
</evidence>
<reference evidence="1 2" key="1">
    <citation type="submission" date="2018-11" db="EMBL/GenBank/DDBJ databases">
        <title>Draft genome sequence of Ferruginibacter sp. BO-59.</title>
        <authorList>
            <person name="Im W.T."/>
        </authorList>
    </citation>
    <scope>NUCLEOTIDE SEQUENCE [LARGE SCALE GENOMIC DNA]</scope>
    <source>
        <strain evidence="1 2">BO-59</strain>
    </source>
</reference>
<gene>
    <name evidence="1" type="ORF">EFY79_01470</name>
</gene>
<name>A0A3M9NSG3_9BACT</name>
<accession>A0A3M9NSG3</accession>
<dbReference type="RefSeq" id="WP_123118889.1">
    <property type="nucleotide sequence ID" value="NZ_RJJR01000001.1"/>
</dbReference>
<keyword evidence="2" id="KW-1185">Reference proteome</keyword>
<protein>
    <submittedName>
        <fullName evidence="1">Uncharacterized protein</fullName>
    </submittedName>
</protein>